<feature type="compositionally biased region" description="Low complexity" evidence="11">
    <location>
        <begin position="806"/>
        <end position="818"/>
    </location>
</feature>
<evidence type="ECO:0000256" key="6">
    <source>
        <dbReference type="ARBA" id="ARBA00023136"/>
    </source>
</evidence>
<proteinExistence type="predicted"/>
<keyword evidence="6 12" id="KW-0472">Membrane</keyword>
<feature type="transmembrane region" description="Helical" evidence="12">
    <location>
        <begin position="209"/>
        <end position="234"/>
    </location>
</feature>
<feature type="transmembrane region" description="Helical" evidence="12">
    <location>
        <begin position="447"/>
        <end position="469"/>
    </location>
</feature>
<dbReference type="InterPro" id="IPR002455">
    <property type="entry name" value="GPCR3_GABA-B"/>
</dbReference>
<evidence type="ECO:0000313" key="15">
    <source>
        <dbReference type="Proteomes" id="UP000502823"/>
    </source>
</evidence>
<evidence type="ECO:0000256" key="3">
    <source>
        <dbReference type="ARBA" id="ARBA00022692"/>
    </source>
</evidence>
<feature type="transmembrane region" description="Helical" evidence="12">
    <location>
        <begin position="246"/>
        <end position="265"/>
    </location>
</feature>
<keyword evidence="15" id="KW-1185">Reference proteome</keyword>
<comment type="subcellular location">
    <subcellularLocation>
        <location evidence="1">Cell membrane</location>
        <topology evidence="1">Multi-pass membrane protein</topology>
    </subcellularLocation>
</comment>
<dbReference type="GO" id="GO:0004965">
    <property type="term" value="F:G protein-coupled GABA receptor activity"/>
    <property type="evidence" value="ECO:0007669"/>
    <property type="project" value="InterPro"/>
</dbReference>
<comment type="caution">
    <text evidence="14">The sequence shown here is derived from an EMBL/GenBank/DDBJ whole genome shotgun (WGS) entry which is preliminary data.</text>
</comment>
<dbReference type="CDD" id="cd15294">
    <property type="entry name" value="7tmC_GABA-B-R2"/>
    <property type="match status" value="1"/>
</dbReference>
<evidence type="ECO:0000256" key="11">
    <source>
        <dbReference type="SAM" id="MobiDB-lite"/>
    </source>
</evidence>
<dbReference type="InterPro" id="IPR028082">
    <property type="entry name" value="Peripla_BP_I"/>
</dbReference>
<evidence type="ECO:0000256" key="1">
    <source>
        <dbReference type="ARBA" id="ARBA00004651"/>
    </source>
</evidence>
<dbReference type="Proteomes" id="UP000502823">
    <property type="component" value="Unassembled WGS sequence"/>
</dbReference>
<feature type="region of interest" description="Disordered" evidence="11">
    <location>
        <begin position="600"/>
        <end position="688"/>
    </location>
</feature>
<reference evidence="15" key="1">
    <citation type="submission" date="2020-01" db="EMBL/GenBank/DDBJ databases">
        <title>Draft genome sequence of the Termite Coptotermes fromosanus.</title>
        <authorList>
            <person name="Itakura S."/>
            <person name="Yosikawa Y."/>
            <person name="Umezawa K."/>
        </authorList>
    </citation>
    <scope>NUCLEOTIDE SEQUENCE [LARGE SCALE GENOMIC DNA]</scope>
</reference>
<accession>A0A6L2PPQ9</accession>
<feature type="compositionally biased region" description="Polar residues" evidence="11">
    <location>
        <begin position="639"/>
        <end position="653"/>
    </location>
</feature>
<keyword evidence="10" id="KW-0175">Coiled coil</keyword>
<dbReference type="GO" id="GO:0007214">
    <property type="term" value="P:gamma-aminobutyric acid signaling pathway"/>
    <property type="evidence" value="ECO:0007669"/>
    <property type="project" value="TreeGrafter"/>
</dbReference>
<dbReference type="InterPro" id="IPR017978">
    <property type="entry name" value="GPCR_3_C"/>
</dbReference>
<dbReference type="PANTHER" id="PTHR10519:SF74">
    <property type="entry name" value="GAMMA-AMINOBUTYRIC ACID TYPE B RECEPTOR SUBUNIT 2"/>
    <property type="match status" value="1"/>
</dbReference>
<evidence type="ECO:0000256" key="4">
    <source>
        <dbReference type="ARBA" id="ARBA00022989"/>
    </source>
</evidence>
<feature type="transmembrane region" description="Helical" evidence="12">
    <location>
        <begin position="381"/>
        <end position="404"/>
    </location>
</feature>
<feature type="transmembrane region" description="Helical" evidence="12">
    <location>
        <begin position="325"/>
        <end position="346"/>
    </location>
</feature>
<dbReference type="Pfam" id="PF01094">
    <property type="entry name" value="ANF_receptor"/>
    <property type="match status" value="1"/>
</dbReference>
<dbReference type="PRINTS" id="PR01177">
    <property type="entry name" value="GABAB1RECPTR"/>
</dbReference>
<dbReference type="PRINTS" id="PR01176">
    <property type="entry name" value="GABABRECEPTR"/>
</dbReference>
<feature type="coiled-coil region" evidence="10">
    <location>
        <begin position="499"/>
        <end position="537"/>
    </location>
</feature>
<evidence type="ECO:0000313" key="14">
    <source>
        <dbReference type="EMBL" id="GFG33520.1"/>
    </source>
</evidence>
<dbReference type="Gene3D" id="3.40.50.2300">
    <property type="match status" value="2"/>
</dbReference>
<feature type="region of interest" description="Disordered" evidence="11">
    <location>
        <begin position="791"/>
        <end position="846"/>
    </location>
</feature>
<dbReference type="OrthoDB" id="2150267at2759"/>
<feature type="compositionally biased region" description="Polar residues" evidence="11">
    <location>
        <begin position="600"/>
        <end position="612"/>
    </location>
</feature>
<keyword evidence="5" id="KW-0297">G-protein coupled receptor</keyword>
<evidence type="ECO:0000256" key="9">
    <source>
        <dbReference type="ARBA" id="ARBA00023224"/>
    </source>
</evidence>
<evidence type="ECO:0000256" key="10">
    <source>
        <dbReference type="SAM" id="Coils"/>
    </source>
</evidence>
<keyword evidence="3 12" id="KW-0812">Transmembrane</keyword>
<feature type="transmembrane region" description="Helical" evidence="12">
    <location>
        <begin position="424"/>
        <end position="441"/>
    </location>
</feature>
<keyword evidence="7" id="KW-0675">Receptor</keyword>
<evidence type="ECO:0000256" key="8">
    <source>
        <dbReference type="ARBA" id="ARBA00023180"/>
    </source>
</evidence>
<evidence type="ECO:0000256" key="12">
    <source>
        <dbReference type="SAM" id="Phobius"/>
    </source>
</evidence>
<keyword evidence="9" id="KW-0807">Transducer</keyword>
<dbReference type="EMBL" id="BLKM01000434">
    <property type="protein sequence ID" value="GFG33520.1"/>
    <property type="molecule type" value="Genomic_DNA"/>
</dbReference>
<protein>
    <recommendedName>
        <fullName evidence="13">G-protein coupled receptors family 3 profile domain-containing protein</fullName>
    </recommendedName>
</protein>
<name>A0A6L2PPQ9_COPFO</name>
<keyword evidence="4 12" id="KW-1133">Transmembrane helix</keyword>
<dbReference type="PROSITE" id="PS50259">
    <property type="entry name" value="G_PROTEIN_RECEP_F3_4"/>
    <property type="match status" value="1"/>
</dbReference>
<dbReference type="GO" id="GO:0038039">
    <property type="term" value="C:G protein-coupled receptor heterodimeric complex"/>
    <property type="evidence" value="ECO:0007669"/>
    <property type="project" value="TreeGrafter"/>
</dbReference>
<dbReference type="InterPro" id="IPR017979">
    <property type="entry name" value="GPCR_3_CS"/>
</dbReference>
<feature type="non-terminal residue" evidence="14">
    <location>
        <position position="1"/>
    </location>
</feature>
<keyword evidence="2" id="KW-1003">Cell membrane</keyword>
<dbReference type="InterPro" id="IPR001828">
    <property type="entry name" value="ANF_lig-bd_rcpt"/>
</dbReference>
<dbReference type="FunCoup" id="A0A6L2PPQ9">
    <property type="interactions" value="183"/>
</dbReference>
<evidence type="ECO:0000256" key="7">
    <source>
        <dbReference type="ARBA" id="ARBA00023170"/>
    </source>
</evidence>
<gene>
    <name evidence="14" type="ORF">Cfor_02426</name>
</gene>
<dbReference type="AlphaFoldDB" id="A0A6L2PPQ9"/>
<sequence length="975" mass="108000">AGMFGRKYQWIIMGTYTEEWWLNEEGSVPCTAAELVLALEGCILTDLLPLSTNGEITVSGITAEEYRLEYDSRRGSEYSRFHGYTYDGIWAVALAIQHVANRIRQSGKNLTVVDFQYRDTWWEDLFLEALGNTSFEGVTGPVRFYDNERKASILLKQFQNGSEVKIGEFNGVTEQLDLTRGEGIKWHGRAPPKDRTHQIYEHSHVNITIYSVLAATASVGIIMAITFLVINIMYRNQRYIKMSSPYLNNLIIIGCMLTYSSVIFLGLDSTLTSVEAFPYICTARAWLLMAGFSLAFGSMFSKTWRVHSIFTDVKLNKKVIKDYQLFMVVGVLLAIDLVIMTTWQVTDPFYRETKQMEAYPHPSSDDIMIVPENEYCQSGRMTIFIGSIYAYKGLLMIFGAFLAWETRHVSIPALNDSKYVGMSVYNVVIMCVMGAAITFVLSDKQDASFIIISVFIIFCTTGTLCLVFVPKLIELKRNPQGAIDKRIRATLRPMSKNRRDSLASELEEKLKDAKAFNQKYRKQLLETETELQMLVRRLGDEGRDILESDVGMDRLTVPRNEALFKREAPSGTETTEISSLCSLNSSQDGEYVNLTIETPSQQRKKTSFSTKPPSVAIMGTREPPQLGTPAASCLRKKSSSSIENQDSSATNRIPSVMRTSLLGREETPEDSEPLIENTEPKKLPISGGESNVHFVPEGPEDEDSSHIGEEKSLIHHHDLVEDRPRLPTPPPSLTKVVSFGDVTNTAPPSPYPPLQEDTILPPPKQFHPKHRHTSSIATVPQAYPKISYASQQYQPPVSALRRRSSVKSASGGNSSAANLQVLGSGHEQRRRTSVPVMPSSSGHGNLQQIASYPADSTAIRNLNNTFPPERFYTAHSESTSSDIGRREKVRQRQGTGAMSVSSDILNTGTKFSTVVGSGSDGGGGKVSAHSYLLNGGGTDFLISGGNASSPNVATIAKTPHCDPAVFSRHVAEKMG</sequence>
<keyword evidence="8" id="KW-0325">Glycoprotein</keyword>
<dbReference type="Pfam" id="PF00003">
    <property type="entry name" value="7tm_3"/>
    <property type="match status" value="1"/>
</dbReference>
<organism evidence="14 15">
    <name type="scientific">Coptotermes formosanus</name>
    <name type="common">Formosan subterranean termite</name>
    <dbReference type="NCBI Taxonomy" id="36987"/>
    <lineage>
        <taxon>Eukaryota</taxon>
        <taxon>Metazoa</taxon>
        <taxon>Ecdysozoa</taxon>
        <taxon>Arthropoda</taxon>
        <taxon>Hexapoda</taxon>
        <taxon>Insecta</taxon>
        <taxon>Pterygota</taxon>
        <taxon>Neoptera</taxon>
        <taxon>Polyneoptera</taxon>
        <taxon>Dictyoptera</taxon>
        <taxon>Blattodea</taxon>
        <taxon>Blattoidea</taxon>
        <taxon>Termitoidae</taxon>
        <taxon>Rhinotermitidae</taxon>
        <taxon>Coptotermes</taxon>
    </lineage>
</organism>
<dbReference type="PANTHER" id="PTHR10519">
    <property type="entry name" value="GABA-B RECEPTOR"/>
    <property type="match status" value="1"/>
</dbReference>
<dbReference type="InParanoid" id="A0A6L2PPQ9"/>
<evidence type="ECO:0000259" key="13">
    <source>
        <dbReference type="PROSITE" id="PS50259"/>
    </source>
</evidence>
<feature type="domain" description="G-protein coupled receptors family 3 profile" evidence="13">
    <location>
        <begin position="216"/>
        <end position="491"/>
    </location>
</feature>
<evidence type="ECO:0000256" key="5">
    <source>
        <dbReference type="ARBA" id="ARBA00023040"/>
    </source>
</evidence>
<dbReference type="SUPFAM" id="SSF53822">
    <property type="entry name" value="Periplasmic binding protein-like I"/>
    <property type="match status" value="1"/>
</dbReference>
<feature type="region of interest" description="Disordered" evidence="11">
    <location>
        <begin position="869"/>
        <end position="899"/>
    </location>
</feature>
<dbReference type="PROSITE" id="PS00981">
    <property type="entry name" value="G_PROTEIN_RECEP_F3_3"/>
    <property type="match status" value="1"/>
</dbReference>
<evidence type="ECO:0000256" key="2">
    <source>
        <dbReference type="ARBA" id="ARBA00022475"/>
    </source>
</evidence>